<dbReference type="EMBL" id="JARJCM010000011">
    <property type="protein sequence ID" value="KAJ7042844.1"/>
    <property type="molecule type" value="Genomic_DNA"/>
</dbReference>
<dbReference type="Gene3D" id="2.40.70.10">
    <property type="entry name" value="Acid Proteases"/>
    <property type="match status" value="1"/>
</dbReference>
<accession>A0AAD6TAH0</accession>
<dbReference type="CDD" id="cd00303">
    <property type="entry name" value="retropepsin_like"/>
    <property type="match status" value="1"/>
</dbReference>
<dbReference type="Proteomes" id="UP001218188">
    <property type="component" value="Unassembled WGS sequence"/>
</dbReference>
<organism evidence="2 3">
    <name type="scientific">Mycena alexandri</name>
    <dbReference type="NCBI Taxonomy" id="1745969"/>
    <lineage>
        <taxon>Eukaryota</taxon>
        <taxon>Fungi</taxon>
        <taxon>Dikarya</taxon>
        <taxon>Basidiomycota</taxon>
        <taxon>Agaricomycotina</taxon>
        <taxon>Agaricomycetes</taxon>
        <taxon>Agaricomycetidae</taxon>
        <taxon>Agaricales</taxon>
        <taxon>Marasmiineae</taxon>
        <taxon>Mycenaceae</taxon>
        <taxon>Mycena</taxon>
    </lineage>
</organism>
<reference evidence="2" key="1">
    <citation type="submission" date="2023-03" db="EMBL/GenBank/DDBJ databases">
        <title>Massive genome expansion in bonnet fungi (Mycena s.s.) driven by repeated elements and novel gene families across ecological guilds.</title>
        <authorList>
            <consortium name="Lawrence Berkeley National Laboratory"/>
            <person name="Harder C.B."/>
            <person name="Miyauchi S."/>
            <person name="Viragh M."/>
            <person name="Kuo A."/>
            <person name="Thoen E."/>
            <person name="Andreopoulos B."/>
            <person name="Lu D."/>
            <person name="Skrede I."/>
            <person name="Drula E."/>
            <person name="Henrissat B."/>
            <person name="Morin E."/>
            <person name="Kohler A."/>
            <person name="Barry K."/>
            <person name="LaButti K."/>
            <person name="Morin E."/>
            <person name="Salamov A."/>
            <person name="Lipzen A."/>
            <person name="Mereny Z."/>
            <person name="Hegedus B."/>
            <person name="Baldrian P."/>
            <person name="Stursova M."/>
            <person name="Weitz H."/>
            <person name="Taylor A."/>
            <person name="Grigoriev I.V."/>
            <person name="Nagy L.G."/>
            <person name="Martin F."/>
            <person name="Kauserud H."/>
        </authorList>
    </citation>
    <scope>NUCLEOTIDE SEQUENCE</scope>
    <source>
        <strain evidence="2">CBHHK200</strain>
    </source>
</reference>
<gene>
    <name evidence="2" type="ORF">C8F04DRAFT_945000</name>
</gene>
<evidence type="ECO:0000256" key="1">
    <source>
        <dbReference type="SAM" id="MobiDB-lite"/>
    </source>
</evidence>
<proteinExistence type="predicted"/>
<protein>
    <submittedName>
        <fullName evidence="2">Uncharacterized protein</fullName>
    </submittedName>
</protein>
<keyword evidence="3" id="KW-1185">Reference proteome</keyword>
<dbReference type="AlphaFoldDB" id="A0AAD6TAH0"/>
<sequence>MRALAVAPKPRVEHLSNVRRPGSTKEVGLLDQPSRVKSNMVCLSALVNIGTSQAYVLFDTGSNTDSITPEYAHATNLPRIKLEEQIVLQLGCVGSRSKISYGTRTPIAFGGLKGHLYLDQVNLDRYDGIIGTPMMNRHGLVLDFGKREVRFPNGHVIKALSALEEASVLTQRLDRPQRPPHPRPLAASSALQSPPN</sequence>
<evidence type="ECO:0000313" key="3">
    <source>
        <dbReference type="Proteomes" id="UP001218188"/>
    </source>
</evidence>
<comment type="caution">
    <text evidence="2">The sequence shown here is derived from an EMBL/GenBank/DDBJ whole genome shotgun (WGS) entry which is preliminary data.</text>
</comment>
<dbReference type="SUPFAM" id="SSF50630">
    <property type="entry name" value="Acid proteases"/>
    <property type="match status" value="1"/>
</dbReference>
<dbReference type="InterPro" id="IPR021109">
    <property type="entry name" value="Peptidase_aspartic_dom_sf"/>
</dbReference>
<name>A0AAD6TAH0_9AGAR</name>
<evidence type="ECO:0000313" key="2">
    <source>
        <dbReference type="EMBL" id="KAJ7042844.1"/>
    </source>
</evidence>
<feature type="region of interest" description="Disordered" evidence="1">
    <location>
        <begin position="171"/>
        <end position="196"/>
    </location>
</feature>